<gene>
    <name evidence="8" type="ORF">AMON00008_LOCUS64623</name>
</gene>
<keyword evidence="3" id="KW-0479">Metal-binding</keyword>
<dbReference type="Pfam" id="PF01641">
    <property type="entry name" value="SelR"/>
    <property type="match status" value="1"/>
</dbReference>
<reference evidence="8" key="1">
    <citation type="submission" date="2021-01" db="EMBL/GenBank/DDBJ databases">
        <authorList>
            <person name="Corre E."/>
            <person name="Pelletier E."/>
            <person name="Niang G."/>
            <person name="Scheremetjew M."/>
            <person name="Finn R."/>
            <person name="Kale V."/>
            <person name="Holt S."/>
            <person name="Cochrane G."/>
            <person name="Meng A."/>
            <person name="Brown T."/>
            <person name="Cohen L."/>
        </authorList>
    </citation>
    <scope>NUCLEOTIDE SEQUENCE</scope>
    <source>
        <strain evidence="8">CCMP3105</strain>
    </source>
</reference>
<evidence type="ECO:0000256" key="2">
    <source>
        <dbReference type="ARBA" id="ARBA00007174"/>
    </source>
</evidence>
<dbReference type="PANTHER" id="PTHR46081:SF8">
    <property type="entry name" value="PEPTIDE METHIONINE SULFOXIDE REDUCTASE 2"/>
    <property type="match status" value="1"/>
</dbReference>
<dbReference type="InterPro" id="IPR028427">
    <property type="entry name" value="Met_Sox_Rdtase_MsrB"/>
</dbReference>
<evidence type="ECO:0000256" key="1">
    <source>
        <dbReference type="ARBA" id="ARBA00001947"/>
    </source>
</evidence>
<feature type="domain" description="MsrB" evidence="7">
    <location>
        <begin position="54"/>
        <end position="179"/>
    </location>
</feature>
<feature type="compositionally biased region" description="Basic and acidic residues" evidence="6">
    <location>
        <begin position="34"/>
        <end position="47"/>
    </location>
</feature>
<evidence type="ECO:0000313" key="8">
    <source>
        <dbReference type="EMBL" id="CAE4668842.1"/>
    </source>
</evidence>
<evidence type="ECO:0000256" key="6">
    <source>
        <dbReference type="SAM" id="MobiDB-lite"/>
    </source>
</evidence>
<dbReference type="GO" id="GO:0030091">
    <property type="term" value="P:protein repair"/>
    <property type="evidence" value="ECO:0007669"/>
    <property type="project" value="InterPro"/>
</dbReference>
<evidence type="ECO:0000259" key="7">
    <source>
        <dbReference type="PROSITE" id="PS51790"/>
    </source>
</evidence>
<comment type="cofactor">
    <cofactor evidence="1">
        <name>Zn(2+)</name>
        <dbReference type="ChEBI" id="CHEBI:29105"/>
    </cofactor>
</comment>
<accession>A0A7S4T8D8</accession>
<protein>
    <recommendedName>
        <fullName evidence="7">MsrB domain-containing protein</fullName>
    </recommendedName>
</protein>
<comment type="similarity">
    <text evidence="2">Belongs to the MsrB Met sulfoxide reductase family.</text>
</comment>
<evidence type="ECO:0000256" key="3">
    <source>
        <dbReference type="ARBA" id="ARBA00022723"/>
    </source>
</evidence>
<dbReference type="GO" id="GO:0033743">
    <property type="term" value="F:peptide-methionine (R)-S-oxide reductase activity"/>
    <property type="evidence" value="ECO:0007669"/>
    <property type="project" value="InterPro"/>
</dbReference>
<dbReference type="Gene3D" id="2.170.150.20">
    <property type="entry name" value="Peptide methionine sulfoxide reductase"/>
    <property type="match status" value="1"/>
</dbReference>
<proteinExistence type="inferred from homology"/>
<evidence type="ECO:0000256" key="5">
    <source>
        <dbReference type="ARBA" id="ARBA00023002"/>
    </source>
</evidence>
<sequence length="210" mass="21743">MSDAGAGAPGKGAPPPKGSGKGPAKGGGGGKGMSYKERRETELRDMEDGLSAEQGFGGKQLTPEEAGVLDRKGTEAAGSGEYNKFQPQRGYFACRKCGRPIYSCQAKFESGCGWPAFDKCYVGSIDTRLEDDGTDRVEITCAGCGGHFGHVFVEPGMHAKARSEQRHCANSLALQYVKHDPPEGTFEEAALELPAAGGAAAPAGAAEPSG</sequence>
<keyword evidence="4" id="KW-0862">Zinc</keyword>
<name>A0A7S4T8D8_9DINO</name>
<dbReference type="AlphaFoldDB" id="A0A7S4T8D8"/>
<dbReference type="InterPro" id="IPR002579">
    <property type="entry name" value="Met_Sox_Rdtase_MsrB_dom"/>
</dbReference>
<dbReference type="InterPro" id="IPR011057">
    <property type="entry name" value="Mss4-like_sf"/>
</dbReference>
<feature type="region of interest" description="Disordered" evidence="6">
    <location>
        <begin position="1"/>
        <end position="81"/>
    </location>
</feature>
<keyword evidence="5" id="KW-0560">Oxidoreductase</keyword>
<organism evidence="8">
    <name type="scientific">Alexandrium monilatum</name>
    <dbReference type="NCBI Taxonomy" id="311494"/>
    <lineage>
        <taxon>Eukaryota</taxon>
        <taxon>Sar</taxon>
        <taxon>Alveolata</taxon>
        <taxon>Dinophyceae</taxon>
        <taxon>Gonyaulacales</taxon>
        <taxon>Pyrocystaceae</taxon>
        <taxon>Alexandrium</taxon>
    </lineage>
</organism>
<dbReference type="PANTHER" id="PTHR46081">
    <property type="entry name" value="PEPTIDE METHIONINE SULFOXIDE REDUCTASE 2"/>
    <property type="match status" value="1"/>
</dbReference>
<dbReference type="EMBL" id="HBNR01090072">
    <property type="protein sequence ID" value="CAE4668842.1"/>
    <property type="molecule type" value="Transcribed_RNA"/>
</dbReference>
<dbReference type="GO" id="GO:0006979">
    <property type="term" value="P:response to oxidative stress"/>
    <property type="evidence" value="ECO:0007669"/>
    <property type="project" value="InterPro"/>
</dbReference>
<feature type="compositionally biased region" description="Gly residues" evidence="6">
    <location>
        <begin position="19"/>
        <end position="32"/>
    </location>
</feature>
<evidence type="ECO:0000256" key="4">
    <source>
        <dbReference type="ARBA" id="ARBA00022833"/>
    </source>
</evidence>
<dbReference type="SUPFAM" id="SSF51316">
    <property type="entry name" value="Mss4-like"/>
    <property type="match status" value="1"/>
</dbReference>
<dbReference type="GO" id="GO:0046872">
    <property type="term" value="F:metal ion binding"/>
    <property type="evidence" value="ECO:0007669"/>
    <property type="project" value="UniProtKB-KW"/>
</dbReference>
<dbReference type="PROSITE" id="PS51790">
    <property type="entry name" value="MSRB"/>
    <property type="match status" value="1"/>
</dbReference>